<dbReference type="Gene3D" id="1.10.357.10">
    <property type="entry name" value="Tetracycline Repressor, domain 2"/>
    <property type="match status" value="1"/>
</dbReference>
<dbReference type="PROSITE" id="PS50977">
    <property type="entry name" value="HTH_TETR_2"/>
    <property type="match status" value="1"/>
</dbReference>
<reference evidence="6 7" key="1">
    <citation type="submission" date="2020-08" db="EMBL/GenBank/DDBJ databases">
        <title>Genomic Encyclopedia of Type Strains, Phase IV (KMG-IV): sequencing the most valuable type-strain genomes for metagenomic binning, comparative biology and taxonomic classification.</title>
        <authorList>
            <person name="Goeker M."/>
        </authorList>
    </citation>
    <scope>NUCLEOTIDE SEQUENCE [LARGE SCALE GENOMIC DNA]</scope>
    <source>
        <strain evidence="6 7">DSM 22071</strain>
    </source>
</reference>
<gene>
    <name evidence="6" type="ORF">HNR37_000877</name>
</gene>
<keyword evidence="7" id="KW-1185">Reference proteome</keyword>
<evidence type="ECO:0000256" key="1">
    <source>
        <dbReference type="ARBA" id="ARBA00023015"/>
    </source>
</evidence>
<evidence type="ECO:0000256" key="3">
    <source>
        <dbReference type="ARBA" id="ARBA00023163"/>
    </source>
</evidence>
<organism evidence="6 7">
    <name type="scientific">Desulfurispira natronophila</name>
    <dbReference type="NCBI Taxonomy" id="682562"/>
    <lineage>
        <taxon>Bacteria</taxon>
        <taxon>Pseudomonadati</taxon>
        <taxon>Chrysiogenota</taxon>
        <taxon>Chrysiogenia</taxon>
        <taxon>Chrysiogenales</taxon>
        <taxon>Chrysiogenaceae</taxon>
        <taxon>Desulfurispira</taxon>
    </lineage>
</organism>
<dbReference type="Proteomes" id="UP000528322">
    <property type="component" value="Unassembled WGS sequence"/>
</dbReference>
<dbReference type="InterPro" id="IPR001647">
    <property type="entry name" value="HTH_TetR"/>
</dbReference>
<keyword evidence="1" id="KW-0805">Transcription regulation</keyword>
<dbReference type="Gene3D" id="1.10.10.60">
    <property type="entry name" value="Homeodomain-like"/>
    <property type="match status" value="1"/>
</dbReference>
<dbReference type="PRINTS" id="PR00455">
    <property type="entry name" value="HTHTETR"/>
</dbReference>
<dbReference type="PANTHER" id="PTHR30055:SF234">
    <property type="entry name" value="HTH-TYPE TRANSCRIPTIONAL REGULATOR BETI"/>
    <property type="match status" value="1"/>
</dbReference>
<evidence type="ECO:0000256" key="4">
    <source>
        <dbReference type="PROSITE-ProRule" id="PRU00335"/>
    </source>
</evidence>
<sequence length="213" mass="24953">MSKKTPRHRDEELAARRRDEILEAAVPIFAHHGYRQTDVQMVVDALSIGKGTIYRYFTTKEELFLSCVDLGMRQLNERLDQAQEHCSDLVQRTEEFIRAFFAFFDEYPEYAELLIQERAEFKDRPEPTFLSYRQARMENAQDVIDQLVAEGRMRPLPMMQVVDYMTNFLYGTLFTNCFSLSQRSLTELADEAIDILFYGLFVQDQSQSGRSVQ</sequence>
<dbReference type="EMBL" id="JACHID010000004">
    <property type="protein sequence ID" value="MBB5021565.1"/>
    <property type="molecule type" value="Genomic_DNA"/>
</dbReference>
<dbReference type="SUPFAM" id="SSF46689">
    <property type="entry name" value="Homeodomain-like"/>
    <property type="match status" value="1"/>
</dbReference>
<dbReference type="SUPFAM" id="SSF48498">
    <property type="entry name" value="Tetracyclin repressor-like, C-terminal domain"/>
    <property type="match status" value="1"/>
</dbReference>
<proteinExistence type="predicted"/>
<dbReference type="InterPro" id="IPR050109">
    <property type="entry name" value="HTH-type_TetR-like_transc_reg"/>
</dbReference>
<dbReference type="GO" id="GO:0000976">
    <property type="term" value="F:transcription cis-regulatory region binding"/>
    <property type="evidence" value="ECO:0007669"/>
    <property type="project" value="TreeGrafter"/>
</dbReference>
<protein>
    <submittedName>
        <fullName evidence="6">AcrR family transcriptional regulator</fullName>
    </submittedName>
</protein>
<dbReference type="InterPro" id="IPR009057">
    <property type="entry name" value="Homeodomain-like_sf"/>
</dbReference>
<feature type="domain" description="HTH tetR-type" evidence="5">
    <location>
        <begin position="15"/>
        <end position="75"/>
    </location>
</feature>
<evidence type="ECO:0000256" key="2">
    <source>
        <dbReference type="ARBA" id="ARBA00023125"/>
    </source>
</evidence>
<evidence type="ECO:0000259" key="5">
    <source>
        <dbReference type="PROSITE" id="PS50977"/>
    </source>
</evidence>
<evidence type="ECO:0000313" key="6">
    <source>
        <dbReference type="EMBL" id="MBB5021565.1"/>
    </source>
</evidence>
<name>A0A7W7Y3U0_9BACT</name>
<dbReference type="AlphaFoldDB" id="A0A7W7Y3U0"/>
<evidence type="ECO:0000313" key="7">
    <source>
        <dbReference type="Proteomes" id="UP000528322"/>
    </source>
</evidence>
<dbReference type="Pfam" id="PF00440">
    <property type="entry name" value="TetR_N"/>
    <property type="match status" value="1"/>
</dbReference>
<keyword evidence="3" id="KW-0804">Transcription</keyword>
<dbReference type="PANTHER" id="PTHR30055">
    <property type="entry name" value="HTH-TYPE TRANSCRIPTIONAL REGULATOR RUTR"/>
    <property type="match status" value="1"/>
</dbReference>
<dbReference type="RefSeq" id="WP_183730478.1">
    <property type="nucleotide sequence ID" value="NZ_JACHID010000004.1"/>
</dbReference>
<feature type="DNA-binding region" description="H-T-H motif" evidence="4">
    <location>
        <begin position="38"/>
        <end position="57"/>
    </location>
</feature>
<dbReference type="InterPro" id="IPR036271">
    <property type="entry name" value="Tet_transcr_reg_TetR-rel_C_sf"/>
</dbReference>
<dbReference type="GO" id="GO:0003700">
    <property type="term" value="F:DNA-binding transcription factor activity"/>
    <property type="evidence" value="ECO:0007669"/>
    <property type="project" value="TreeGrafter"/>
</dbReference>
<keyword evidence="2 4" id="KW-0238">DNA-binding</keyword>
<accession>A0A7W7Y3U0</accession>
<comment type="caution">
    <text evidence="6">The sequence shown here is derived from an EMBL/GenBank/DDBJ whole genome shotgun (WGS) entry which is preliminary data.</text>
</comment>